<gene>
    <name evidence="1" type="ORF">DB43_GX00050</name>
</gene>
<evidence type="ECO:0000313" key="2">
    <source>
        <dbReference type="Proteomes" id="UP000031307"/>
    </source>
</evidence>
<evidence type="ECO:0000313" key="1">
    <source>
        <dbReference type="EMBL" id="KIA77023.1"/>
    </source>
</evidence>
<proteinExistence type="predicted"/>
<sequence length="424" mass="48929">MFLPNSLFEKPIFWGSTDFKYLGIRDDELVIENHKCDLAPVRKFTQTFLTENSQDVKEALEGKETDFLKIFYVNLVNLLRKTQSSGAKKPFQDGLRFFHILPSNPIEELAELAFEVIKKRVGWKKTECMDTIPPKIRKNLVFSNDSAKLAEVYKKYAYIRNYFSQDYSIVIHAQSTYLNIYTDLVKEIQKIQNPQNDLKSFKFLRNPVESEEYGNFAEFQEIKKEGRIDDTRDRNEIISADIYDENIEASESAFDYVRKNGNALNPTHVLNELLEELLGLYDLTSDQRALINDKIEIIKQGFGEQSQVGNLLVICIPKELAYSESSPLWLSAHHGIPLKTTGASFEQVGDLLQARKLKQAKKYLKFRGGLPVLSTPQCRLLAYLLKPDQGIKIFRVNALPKTFRKNYKTQIKEIAHEILSTQTY</sequence>
<reference evidence="1 2" key="1">
    <citation type="journal article" date="2014" name="Mol. Biol. Evol.">
        <title>Massive expansion of Ubiquitination-related gene families within the Chlamydiae.</title>
        <authorList>
            <person name="Domman D."/>
            <person name="Collingro A."/>
            <person name="Lagkouvardos I."/>
            <person name="Gehre L."/>
            <person name="Weinmaier T."/>
            <person name="Rattei T."/>
            <person name="Subtil A."/>
            <person name="Horn M."/>
        </authorList>
    </citation>
    <scope>NUCLEOTIDE SEQUENCE [LARGE SCALE GENOMIC DNA]</scope>
    <source>
        <strain evidence="1 2">OEW1</strain>
    </source>
</reference>
<dbReference type="PATRIC" id="fig|83552.4.peg.1831"/>
<dbReference type="AlphaFoldDB" id="A0A0C1EAD8"/>
<organism evidence="1 2">
    <name type="scientific">Parachlamydia acanthamoebae</name>
    <dbReference type="NCBI Taxonomy" id="83552"/>
    <lineage>
        <taxon>Bacteria</taxon>
        <taxon>Pseudomonadati</taxon>
        <taxon>Chlamydiota</taxon>
        <taxon>Chlamydiia</taxon>
        <taxon>Parachlamydiales</taxon>
        <taxon>Parachlamydiaceae</taxon>
        <taxon>Parachlamydia</taxon>
    </lineage>
</organism>
<dbReference type="EMBL" id="JSAM01000093">
    <property type="protein sequence ID" value="KIA77023.1"/>
    <property type="molecule type" value="Genomic_DNA"/>
</dbReference>
<dbReference type="Proteomes" id="UP000031307">
    <property type="component" value="Unassembled WGS sequence"/>
</dbReference>
<protein>
    <submittedName>
        <fullName evidence="1">Uncharacterized protein</fullName>
    </submittedName>
</protein>
<name>A0A0C1EAD8_9BACT</name>
<accession>A0A0C1EAD8</accession>
<comment type="caution">
    <text evidence="1">The sequence shown here is derived from an EMBL/GenBank/DDBJ whole genome shotgun (WGS) entry which is preliminary data.</text>
</comment>
<dbReference type="RefSeq" id="WP_013925490.1">
    <property type="nucleotide sequence ID" value="NZ_JSAM01000093.1"/>
</dbReference>